<proteinExistence type="inferred from homology"/>
<evidence type="ECO:0000256" key="3">
    <source>
        <dbReference type="ARBA" id="ARBA00019010"/>
    </source>
</evidence>
<evidence type="ECO:0000256" key="1">
    <source>
        <dbReference type="ARBA" id="ARBA00004496"/>
    </source>
</evidence>
<protein>
    <recommendedName>
        <fullName evidence="3">tRNA threonylcarbamoyladenosine biosynthesis protein TsaE</fullName>
    </recommendedName>
    <alternativeName>
        <fullName evidence="10">t(6)A37 threonylcarbamoyladenosine biosynthesis protein TsaE</fullName>
    </alternativeName>
</protein>
<dbReference type="Gene3D" id="3.40.50.300">
    <property type="entry name" value="P-loop containing nucleotide triphosphate hydrolases"/>
    <property type="match status" value="1"/>
</dbReference>
<keyword evidence="9" id="KW-0460">Magnesium</keyword>
<sequence length="157" mass="17444">MTKKWVFTAEDQLQEWAGSLTPLLKAGDVILLDGDLGAGKTSFAKGLGRALGIKQPIKSPTFTIIHEYPEGSLPLYHMDLYRLEDGGAGDLGLEEYFEGDGVSLVEWPDFLGDSIPEDYLTLHFFKDDDDDNKRTLTADAHGRRSEQLLADIENKIN</sequence>
<evidence type="ECO:0000313" key="12">
    <source>
        <dbReference type="Proteomes" id="UP001220377"/>
    </source>
</evidence>
<dbReference type="SUPFAM" id="SSF52540">
    <property type="entry name" value="P-loop containing nucleoside triphosphate hydrolases"/>
    <property type="match status" value="1"/>
</dbReference>
<evidence type="ECO:0000256" key="5">
    <source>
        <dbReference type="ARBA" id="ARBA00022694"/>
    </source>
</evidence>
<evidence type="ECO:0000256" key="8">
    <source>
        <dbReference type="ARBA" id="ARBA00022840"/>
    </source>
</evidence>
<evidence type="ECO:0000256" key="4">
    <source>
        <dbReference type="ARBA" id="ARBA00022490"/>
    </source>
</evidence>
<dbReference type="InterPro" id="IPR027417">
    <property type="entry name" value="P-loop_NTPase"/>
</dbReference>
<evidence type="ECO:0000256" key="6">
    <source>
        <dbReference type="ARBA" id="ARBA00022723"/>
    </source>
</evidence>
<keyword evidence="8" id="KW-0067">ATP-binding</keyword>
<evidence type="ECO:0000256" key="10">
    <source>
        <dbReference type="ARBA" id="ARBA00032441"/>
    </source>
</evidence>
<reference evidence="11 12" key="1">
    <citation type="submission" date="2023-02" db="EMBL/GenBank/DDBJ databases">
        <title>Genome sequence of Lacticaseibacillus sp. KACC 23028.</title>
        <authorList>
            <person name="Kim S."/>
            <person name="Heo J."/>
            <person name="Kwon S.-W."/>
        </authorList>
    </citation>
    <scope>NUCLEOTIDE SEQUENCE [LARGE SCALE GENOMIC DNA]</scope>
    <source>
        <strain evidence="11 12">KACC 23028</strain>
    </source>
</reference>
<dbReference type="RefSeq" id="WP_274259064.1">
    <property type="nucleotide sequence ID" value="NZ_CP117884.1"/>
</dbReference>
<keyword evidence="5" id="KW-0819">tRNA processing</keyword>
<comment type="subcellular location">
    <subcellularLocation>
        <location evidence="1">Cytoplasm</location>
    </subcellularLocation>
</comment>
<evidence type="ECO:0000256" key="7">
    <source>
        <dbReference type="ARBA" id="ARBA00022741"/>
    </source>
</evidence>
<dbReference type="InterPro" id="IPR003442">
    <property type="entry name" value="T6A_TsaE"/>
</dbReference>
<dbReference type="Pfam" id="PF02367">
    <property type="entry name" value="TsaE"/>
    <property type="match status" value="1"/>
</dbReference>
<comment type="similarity">
    <text evidence="2">Belongs to the TsaE family.</text>
</comment>
<evidence type="ECO:0000313" key="11">
    <source>
        <dbReference type="EMBL" id="WDF81947.1"/>
    </source>
</evidence>
<keyword evidence="7" id="KW-0547">Nucleotide-binding</keyword>
<accession>A0ABY7WP12</accession>
<dbReference type="Proteomes" id="UP001220377">
    <property type="component" value="Chromosome"/>
</dbReference>
<evidence type="ECO:0000256" key="9">
    <source>
        <dbReference type="ARBA" id="ARBA00022842"/>
    </source>
</evidence>
<dbReference type="PANTHER" id="PTHR33540:SF2">
    <property type="entry name" value="TRNA THREONYLCARBAMOYLADENOSINE BIOSYNTHESIS PROTEIN TSAE"/>
    <property type="match status" value="1"/>
</dbReference>
<keyword evidence="12" id="KW-1185">Reference proteome</keyword>
<keyword evidence="4" id="KW-0963">Cytoplasm</keyword>
<keyword evidence="6" id="KW-0479">Metal-binding</keyword>
<evidence type="ECO:0000256" key="2">
    <source>
        <dbReference type="ARBA" id="ARBA00007599"/>
    </source>
</evidence>
<gene>
    <name evidence="11" type="primary">tsaE</name>
    <name evidence="11" type="ORF">PQ472_08425</name>
</gene>
<dbReference type="EMBL" id="CP117884">
    <property type="protein sequence ID" value="WDF81947.1"/>
    <property type="molecule type" value="Genomic_DNA"/>
</dbReference>
<organism evidence="11 12">
    <name type="scientific">Lacticaseibacillus pabuli</name>
    <dbReference type="NCBI Taxonomy" id="3025672"/>
    <lineage>
        <taxon>Bacteria</taxon>
        <taxon>Bacillati</taxon>
        <taxon>Bacillota</taxon>
        <taxon>Bacilli</taxon>
        <taxon>Lactobacillales</taxon>
        <taxon>Lactobacillaceae</taxon>
        <taxon>Lacticaseibacillus</taxon>
    </lineage>
</organism>
<dbReference type="NCBIfam" id="TIGR00150">
    <property type="entry name" value="T6A_YjeE"/>
    <property type="match status" value="1"/>
</dbReference>
<name>A0ABY7WP12_9LACO</name>
<dbReference type="PANTHER" id="PTHR33540">
    <property type="entry name" value="TRNA THREONYLCARBAMOYLADENOSINE BIOSYNTHESIS PROTEIN TSAE"/>
    <property type="match status" value="1"/>
</dbReference>